<feature type="region of interest" description="Disordered" evidence="1">
    <location>
        <begin position="20"/>
        <end position="44"/>
    </location>
</feature>
<evidence type="ECO:0000256" key="1">
    <source>
        <dbReference type="SAM" id="MobiDB-lite"/>
    </source>
</evidence>
<evidence type="ECO:0008006" key="3">
    <source>
        <dbReference type="Google" id="ProtNLM"/>
    </source>
</evidence>
<protein>
    <recommendedName>
        <fullName evidence="3">Pilus assembly protein</fullName>
    </recommendedName>
</protein>
<gene>
    <name evidence="2" type="ORF">AVDCRST_MAG53-2461</name>
</gene>
<dbReference type="AlphaFoldDB" id="A0A6J4SVE5"/>
<evidence type="ECO:0000313" key="2">
    <source>
        <dbReference type="EMBL" id="CAA9506532.1"/>
    </source>
</evidence>
<accession>A0A6J4SVE5</accession>
<organism evidence="2">
    <name type="scientific">uncultured Solirubrobacteraceae bacterium</name>
    <dbReference type="NCBI Taxonomy" id="1162706"/>
    <lineage>
        <taxon>Bacteria</taxon>
        <taxon>Bacillati</taxon>
        <taxon>Actinomycetota</taxon>
        <taxon>Thermoleophilia</taxon>
        <taxon>Solirubrobacterales</taxon>
        <taxon>Solirubrobacteraceae</taxon>
        <taxon>environmental samples</taxon>
    </lineage>
</organism>
<proteinExistence type="predicted"/>
<dbReference type="EMBL" id="CADCVR010000076">
    <property type="protein sequence ID" value="CAA9506532.1"/>
    <property type="molecule type" value="Genomic_DNA"/>
</dbReference>
<sequence length="149" mass="15103">MSGAVELRAHGARAAVECDPRLVGSRHGGAAPAPPRPGRGPVQRGQASVELVAMLPVAVAVMLTALQFLAAGATRELAGHAAGAGAVALLQRADARGAARDAVPGWSTTRMTITVRGGDVTVRMRPPTLVPGLARLLESTVHARAGKDA</sequence>
<name>A0A6J4SVE5_9ACTN</name>
<reference evidence="2" key="1">
    <citation type="submission" date="2020-02" db="EMBL/GenBank/DDBJ databases">
        <authorList>
            <person name="Meier V. D."/>
        </authorList>
    </citation>
    <scope>NUCLEOTIDE SEQUENCE</scope>
    <source>
        <strain evidence="2">AVDCRST_MAG53</strain>
    </source>
</reference>